<feature type="domain" description="Endonuclease/exonuclease/phosphatase" evidence="1">
    <location>
        <begin position="6"/>
        <end position="207"/>
    </location>
</feature>
<dbReference type="Proteomes" id="UP000000238">
    <property type="component" value="Chromosome"/>
</dbReference>
<keyword evidence="2" id="KW-0255">Endonuclease</keyword>
<dbReference type="STRING" id="349521.HCH_03798"/>
<keyword evidence="2" id="KW-0540">Nuclease</keyword>
<evidence type="ECO:0000313" key="3">
    <source>
        <dbReference type="Proteomes" id="UP000000238"/>
    </source>
</evidence>
<dbReference type="GO" id="GO:0004519">
    <property type="term" value="F:endonuclease activity"/>
    <property type="evidence" value="ECO:0007669"/>
    <property type="project" value="UniProtKB-KW"/>
</dbReference>
<dbReference type="InterPro" id="IPR005135">
    <property type="entry name" value="Endo/exonuclease/phosphatase"/>
</dbReference>
<dbReference type="EMBL" id="CP000155">
    <property type="protein sequence ID" value="ABC30531.1"/>
    <property type="molecule type" value="Genomic_DNA"/>
</dbReference>
<dbReference type="InterPro" id="IPR036691">
    <property type="entry name" value="Endo/exonu/phosph_ase_sf"/>
</dbReference>
<dbReference type="KEGG" id="hch:HCH_03798"/>
<dbReference type="AlphaFoldDB" id="Q2SFP3"/>
<keyword evidence="2" id="KW-0269">Exonuclease</keyword>
<evidence type="ECO:0000259" key="1">
    <source>
        <dbReference type="Pfam" id="PF03372"/>
    </source>
</evidence>
<proteinExistence type="predicted"/>
<protein>
    <submittedName>
        <fullName evidence="2">Endonuclease/exonuclease/phosphatase family protein</fullName>
    </submittedName>
</protein>
<sequence>MNVKIATWNSQGKPTTDPKQKILKQLLNDCDFVLIQECGGLTQAELDAISAHKILYSVGQAGALNNRCTTCIITRHVGLSFDSKYLQSDTGRSVIYTQYNGMVIGTLHSNAGGSGQFDATTAMSLINSIGENTFIVGGDFNCQPSELPSGMTRTVQIGTASRGFKVYPSNCGKVTHPGSGKELDFFLRSEGVFTKNTERHHEQGGDHYPVVTEVS</sequence>
<dbReference type="Gene3D" id="3.60.10.10">
    <property type="entry name" value="Endonuclease/exonuclease/phosphatase"/>
    <property type="match status" value="1"/>
</dbReference>
<organism evidence="2 3">
    <name type="scientific">Hahella chejuensis (strain KCTC 2396)</name>
    <dbReference type="NCBI Taxonomy" id="349521"/>
    <lineage>
        <taxon>Bacteria</taxon>
        <taxon>Pseudomonadati</taxon>
        <taxon>Pseudomonadota</taxon>
        <taxon>Gammaproteobacteria</taxon>
        <taxon>Oceanospirillales</taxon>
        <taxon>Hahellaceae</taxon>
        <taxon>Hahella</taxon>
    </lineage>
</organism>
<gene>
    <name evidence="2" type="ordered locus">HCH_03798</name>
</gene>
<accession>Q2SFP3</accession>
<dbReference type="HOGENOM" id="CLU_1281709_0_0_6"/>
<keyword evidence="3" id="KW-1185">Reference proteome</keyword>
<reference evidence="2 3" key="1">
    <citation type="journal article" date="2005" name="Nucleic Acids Res.">
        <title>Genomic blueprint of Hahella chejuensis, a marine microbe producing an algicidal agent.</title>
        <authorList>
            <person name="Jeong H."/>
            <person name="Yim J.H."/>
            <person name="Lee C."/>
            <person name="Choi S.-H."/>
            <person name="Park Y.K."/>
            <person name="Yoon S.H."/>
            <person name="Hur C.-G."/>
            <person name="Kang H.-Y."/>
            <person name="Kim D."/>
            <person name="Lee H.H."/>
            <person name="Park K.H."/>
            <person name="Park S.-H."/>
            <person name="Park H.-S."/>
            <person name="Lee H.K."/>
            <person name="Oh T.K."/>
            <person name="Kim J.F."/>
        </authorList>
    </citation>
    <scope>NUCLEOTIDE SEQUENCE [LARGE SCALE GENOMIC DNA]</scope>
    <source>
        <strain evidence="2 3">KCTC 2396</strain>
    </source>
</reference>
<dbReference type="SUPFAM" id="SSF56219">
    <property type="entry name" value="DNase I-like"/>
    <property type="match status" value="1"/>
</dbReference>
<name>Q2SFP3_HAHCH</name>
<dbReference type="eggNOG" id="COG3021">
    <property type="taxonomic scope" value="Bacteria"/>
</dbReference>
<dbReference type="GO" id="GO:0004527">
    <property type="term" value="F:exonuclease activity"/>
    <property type="evidence" value="ECO:0007669"/>
    <property type="project" value="UniProtKB-KW"/>
</dbReference>
<evidence type="ECO:0000313" key="2">
    <source>
        <dbReference type="EMBL" id="ABC30531.1"/>
    </source>
</evidence>
<keyword evidence="2" id="KW-0378">Hydrolase</keyword>
<dbReference type="Pfam" id="PF03372">
    <property type="entry name" value="Exo_endo_phos"/>
    <property type="match status" value="1"/>
</dbReference>